<dbReference type="EC" id="2.7.11.1" evidence="4"/>
<accession>A0ABU1SZG0</accession>
<evidence type="ECO:0000256" key="1">
    <source>
        <dbReference type="ARBA" id="ARBA00022679"/>
    </source>
</evidence>
<keyword evidence="5" id="KW-1185">Reference proteome</keyword>
<dbReference type="Pfam" id="PF07804">
    <property type="entry name" value="HipA_C"/>
    <property type="match status" value="1"/>
</dbReference>
<keyword evidence="2 4" id="KW-0418">Kinase</keyword>
<organism evidence="4 5">
    <name type="scientific">Rhizobium miluonense</name>
    <dbReference type="NCBI Taxonomy" id="411945"/>
    <lineage>
        <taxon>Bacteria</taxon>
        <taxon>Pseudomonadati</taxon>
        <taxon>Pseudomonadota</taxon>
        <taxon>Alphaproteobacteria</taxon>
        <taxon>Hyphomicrobiales</taxon>
        <taxon>Rhizobiaceae</taxon>
        <taxon>Rhizobium/Agrobacterium group</taxon>
        <taxon>Rhizobium</taxon>
    </lineage>
</organism>
<dbReference type="EMBL" id="JAVDUP010000018">
    <property type="protein sequence ID" value="MDR6904298.1"/>
    <property type="molecule type" value="Genomic_DNA"/>
</dbReference>
<dbReference type="GO" id="GO:0004674">
    <property type="term" value="F:protein serine/threonine kinase activity"/>
    <property type="evidence" value="ECO:0007669"/>
    <property type="project" value="UniProtKB-EC"/>
</dbReference>
<protein>
    <submittedName>
        <fullName evidence="4">Serine/threonine-protein kinase HipA</fullName>
        <ecNumber evidence="4">2.7.11.1</ecNumber>
    </submittedName>
</protein>
<sequence length="156" mass="17080">MNLTMMFDAISDLVSPAERLKLLDAVVFNVLICDSHAKNYSILIGASGSATMAPLYDLVCAAVYHQVDQSLPQAIGGRFIAPDLRRADWQTLAEKVRLSAASTVRRVEELSELVSATCDEVAPQIAAMTGDPTGVLERITRNVQKRCKRIQTQSRC</sequence>
<evidence type="ECO:0000313" key="4">
    <source>
        <dbReference type="EMBL" id="MDR6904298.1"/>
    </source>
</evidence>
<gene>
    <name evidence="4" type="ORF">J2W52_005933</name>
</gene>
<keyword evidence="1 4" id="KW-0808">Transferase</keyword>
<feature type="domain" description="HipA-like C-terminal" evidence="3">
    <location>
        <begin position="5"/>
        <end position="112"/>
    </location>
</feature>
<dbReference type="Proteomes" id="UP001250791">
    <property type="component" value="Unassembled WGS sequence"/>
</dbReference>
<evidence type="ECO:0000256" key="2">
    <source>
        <dbReference type="ARBA" id="ARBA00022777"/>
    </source>
</evidence>
<dbReference type="InterPro" id="IPR012893">
    <property type="entry name" value="HipA-like_C"/>
</dbReference>
<proteinExistence type="predicted"/>
<comment type="caution">
    <text evidence="4">The sequence shown here is derived from an EMBL/GenBank/DDBJ whole genome shotgun (WGS) entry which is preliminary data.</text>
</comment>
<name>A0ABU1SZG0_9HYPH</name>
<evidence type="ECO:0000313" key="5">
    <source>
        <dbReference type="Proteomes" id="UP001250791"/>
    </source>
</evidence>
<reference evidence="4 5" key="1">
    <citation type="submission" date="2023-07" db="EMBL/GenBank/DDBJ databases">
        <title>Sorghum-associated microbial communities from plants grown in Nebraska, USA.</title>
        <authorList>
            <person name="Schachtman D."/>
        </authorList>
    </citation>
    <scope>NUCLEOTIDE SEQUENCE [LARGE SCALE GENOMIC DNA]</scope>
    <source>
        <strain evidence="4 5">3199</strain>
    </source>
</reference>
<evidence type="ECO:0000259" key="3">
    <source>
        <dbReference type="Pfam" id="PF07804"/>
    </source>
</evidence>